<keyword evidence="5" id="KW-0812">Transmembrane</keyword>
<feature type="domain" description="HAMP" evidence="7">
    <location>
        <begin position="337"/>
        <end position="373"/>
    </location>
</feature>
<comment type="similarity">
    <text evidence="3">Belongs to the methyl-accepting chemotaxis (MCP) protein family.</text>
</comment>
<dbReference type="GO" id="GO:0007165">
    <property type="term" value="P:signal transduction"/>
    <property type="evidence" value="ECO:0007669"/>
    <property type="project" value="UniProtKB-KW"/>
</dbReference>
<name>A0A0S2SME8_9GAMM</name>
<protein>
    <submittedName>
        <fullName evidence="8">Methyl-accepting chemotaxis protein</fullName>
    </submittedName>
</protein>
<dbReference type="InterPro" id="IPR003660">
    <property type="entry name" value="HAMP_dom"/>
</dbReference>
<dbReference type="AlphaFoldDB" id="A0A0S2SME8"/>
<dbReference type="Gene3D" id="1.10.287.950">
    <property type="entry name" value="Methyl-accepting chemotaxis protein"/>
    <property type="match status" value="1"/>
</dbReference>
<evidence type="ECO:0000256" key="5">
    <source>
        <dbReference type="SAM" id="Phobius"/>
    </source>
</evidence>
<feature type="transmembrane region" description="Helical" evidence="5">
    <location>
        <begin position="297"/>
        <end position="319"/>
    </location>
</feature>
<accession>A0A0S2SME8</accession>
<keyword evidence="2 4" id="KW-0807">Transducer</keyword>
<dbReference type="GO" id="GO:0004888">
    <property type="term" value="F:transmembrane signaling receptor activity"/>
    <property type="evidence" value="ECO:0007669"/>
    <property type="project" value="InterPro"/>
</dbReference>
<dbReference type="PROSITE" id="PS50885">
    <property type="entry name" value="HAMP"/>
    <property type="match status" value="1"/>
</dbReference>
<evidence type="ECO:0000256" key="1">
    <source>
        <dbReference type="ARBA" id="ARBA00004370"/>
    </source>
</evidence>
<evidence type="ECO:0000313" key="8">
    <source>
        <dbReference type="EMBL" id="ALP42812.1"/>
    </source>
</evidence>
<evidence type="ECO:0000256" key="4">
    <source>
        <dbReference type="PROSITE-ProRule" id="PRU00284"/>
    </source>
</evidence>
<dbReference type="FunFam" id="1.10.287.950:FF:000001">
    <property type="entry name" value="Methyl-accepting chemotaxis sensory transducer"/>
    <property type="match status" value="1"/>
</dbReference>
<organism evidence="8 9">
    <name type="scientific">Aeromonas schubertii</name>
    <dbReference type="NCBI Taxonomy" id="652"/>
    <lineage>
        <taxon>Bacteria</taxon>
        <taxon>Pseudomonadati</taxon>
        <taxon>Pseudomonadota</taxon>
        <taxon>Gammaproteobacteria</taxon>
        <taxon>Aeromonadales</taxon>
        <taxon>Aeromonadaceae</taxon>
        <taxon>Aeromonas</taxon>
    </lineage>
</organism>
<dbReference type="InterPro" id="IPR004089">
    <property type="entry name" value="MCPsignal_dom"/>
</dbReference>
<comment type="subcellular location">
    <subcellularLocation>
        <location evidence="1">Membrane</location>
    </subcellularLocation>
</comment>
<dbReference type="CDD" id="cd06225">
    <property type="entry name" value="HAMP"/>
    <property type="match status" value="1"/>
</dbReference>
<dbReference type="InterPro" id="IPR004090">
    <property type="entry name" value="Chemotax_Me-accpt_rcpt"/>
</dbReference>
<reference evidence="9" key="1">
    <citation type="submission" date="2015-10" db="EMBL/GenBank/DDBJ databases">
        <title>Complete Genome Sequence of Aeromonas schubertii strain WL1483.</title>
        <authorList>
            <person name="Liu L."/>
        </authorList>
    </citation>
    <scope>NUCLEOTIDE SEQUENCE [LARGE SCALE GENOMIC DNA]</scope>
    <source>
        <strain evidence="9">WL1483</strain>
    </source>
</reference>
<evidence type="ECO:0000259" key="7">
    <source>
        <dbReference type="PROSITE" id="PS50885"/>
    </source>
</evidence>
<evidence type="ECO:0000256" key="2">
    <source>
        <dbReference type="ARBA" id="ARBA00023224"/>
    </source>
</evidence>
<proteinExistence type="inferred from homology"/>
<feature type="domain" description="Methyl-accepting transducer" evidence="6">
    <location>
        <begin position="378"/>
        <end position="614"/>
    </location>
</feature>
<dbReference type="Pfam" id="PF08376">
    <property type="entry name" value="NIT"/>
    <property type="match status" value="1"/>
</dbReference>
<dbReference type="GO" id="GO:0016020">
    <property type="term" value="C:membrane"/>
    <property type="evidence" value="ECO:0007669"/>
    <property type="project" value="UniProtKB-SubCell"/>
</dbReference>
<dbReference type="KEGG" id="asr:WL1483_3393"/>
<keyword evidence="5" id="KW-0472">Membrane</keyword>
<evidence type="ECO:0000313" key="9">
    <source>
        <dbReference type="Proteomes" id="UP000058114"/>
    </source>
</evidence>
<dbReference type="InterPro" id="IPR013587">
    <property type="entry name" value="Nitrate/nitrite_sensing"/>
</dbReference>
<keyword evidence="5" id="KW-1133">Transmembrane helix</keyword>
<dbReference type="PROSITE" id="PS50111">
    <property type="entry name" value="CHEMOTAXIS_TRANSDUC_2"/>
    <property type="match status" value="1"/>
</dbReference>
<evidence type="ECO:0000259" key="6">
    <source>
        <dbReference type="PROSITE" id="PS50111"/>
    </source>
</evidence>
<dbReference type="EMBL" id="CP013067">
    <property type="protein sequence ID" value="ALP42812.1"/>
    <property type="molecule type" value="Genomic_DNA"/>
</dbReference>
<dbReference type="PANTHER" id="PTHR32089">
    <property type="entry name" value="METHYL-ACCEPTING CHEMOTAXIS PROTEIN MCPB"/>
    <property type="match status" value="1"/>
</dbReference>
<dbReference type="PANTHER" id="PTHR32089:SF120">
    <property type="entry name" value="METHYL-ACCEPTING CHEMOTAXIS PROTEIN TLPQ"/>
    <property type="match status" value="1"/>
</dbReference>
<dbReference type="SMART" id="SM00283">
    <property type="entry name" value="MA"/>
    <property type="match status" value="1"/>
</dbReference>
<dbReference type="GO" id="GO:0006935">
    <property type="term" value="P:chemotaxis"/>
    <property type="evidence" value="ECO:0007669"/>
    <property type="project" value="InterPro"/>
</dbReference>
<dbReference type="PRINTS" id="PR00260">
    <property type="entry name" value="CHEMTRNSDUCR"/>
</dbReference>
<reference evidence="8 9" key="2">
    <citation type="journal article" date="2016" name="Genome Announc.">
        <title>Complete Genome Sequence of the Highly Virulent Aeromonas schubertii Strain WL1483, Isolated from Diseased Snakehead Fish (Channa argus) in China.</title>
        <authorList>
            <person name="Liu L."/>
            <person name="Li N."/>
            <person name="Zhang D."/>
            <person name="Fu X."/>
            <person name="Shi C."/>
            <person name="Lin Q."/>
            <person name="Hao G."/>
        </authorList>
    </citation>
    <scope>NUCLEOTIDE SEQUENCE [LARGE SCALE GENOMIC DNA]</scope>
    <source>
        <strain evidence="8 9">WL1483</strain>
    </source>
</reference>
<dbReference type="RefSeq" id="WP_060584903.1">
    <property type="nucleotide sequence ID" value="NZ_CP013067.1"/>
</dbReference>
<dbReference type="CDD" id="cd11386">
    <property type="entry name" value="MCP_signal"/>
    <property type="match status" value="1"/>
</dbReference>
<dbReference type="Pfam" id="PF00015">
    <property type="entry name" value="MCPsignal"/>
    <property type="match status" value="1"/>
</dbReference>
<sequence length="657" mass="71928">MKKLGLTGKMLLIVCLPLLALLFFSGRFVLERYQSGERMGEALAQLAIVQETAQLAHELQKERGMSAGFVGSKGSKFARALPEQRARVDALLGRFASEPSLRALSDVQQALQGLTAMRERVSALSVPVGDMVSFYTGLIGHLLGAVDGVSQRSEDADLALQTSAYAAFLQSKERLGLERATLSNVFASDAFTPVLLQKFIALLSAQQTYLERFNAQATEAQRTLLATTLQNPVVGKVAELEQLALGKANEGQFGVDPEQWFALSTQKIELLKGAEDSLYRELNQGVTRLYEATWRQFWWAAGAVLLCLLVTMVVSWKIVTDLHQGFTRLHRTFRSLVQNNDRSVRVNWHSGDELGALARDLNHFLEHLEGLMVEVRRSCHVLTRSAADSARVIAEVNEGVARGFGQVDLVATAATEMASTVTEIARNATETSQATQQAIGRARQGDEEVDQTIAAIQRVSSTLAETQSLVDSLNAETESVAAALDLIKQISDRTNLLALNAAIEAARAGESGRGFAVVAEEVRALAARTQQSADEIEQMLTRLRSGARQAVAAMHSGSEQADRCVHEAKRAGGELSGIVNEVRRVSDMTAQVATATEEQRYVTDDIQSNVLGIRELYEAHRQHSATLEQSSMELDALARELSSRLERFRLRDEMTPH</sequence>
<dbReference type="SUPFAM" id="SSF58104">
    <property type="entry name" value="Methyl-accepting chemotaxis protein (MCP) signaling domain"/>
    <property type="match status" value="1"/>
</dbReference>
<gene>
    <name evidence="8" type="ORF">WL1483_3393</name>
</gene>
<dbReference type="PATRIC" id="fig|652.5.peg.1346"/>
<dbReference type="Proteomes" id="UP000058114">
    <property type="component" value="Chromosome"/>
</dbReference>
<evidence type="ECO:0000256" key="3">
    <source>
        <dbReference type="ARBA" id="ARBA00029447"/>
    </source>
</evidence>